<reference evidence="3" key="1">
    <citation type="journal article" date="2019" name="Int. J. Syst. Evol. Microbiol.">
        <title>The Global Catalogue of Microorganisms (GCM) 10K type strain sequencing project: providing services to taxonomists for standard genome sequencing and annotation.</title>
        <authorList>
            <consortium name="The Broad Institute Genomics Platform"/>
            <consortium name="The Broad Institute Genome Sequencing Center for Infectious Disease"/>
            <person name="Wu L."/>
            <person name="Ma J."/>
        </authorList>
    </citation>
    <scope>NUCLEOTIDE SEQUENCE [LARGE SCALE GENOMIC DNA]</scope>
    <source>
        <strain evidence="3">JCM 16722</strain>
    </source>
</reference>
<feature type="region of interest" description="Disordered" evidence="1">
    <location>
        <begin position="30"/>
        <end position="57"/>
    </location>
</feature>
<name>A0ABP7ZVP6_9SPHI</name>
<sequence>MKTNQSKNIYVSPKIEAMNVELEQGIAAGSAAPGNTISNYPQESWDNADDDNRLINW</sequence>
<accession>A0ABP7ZVP6</accession>
<gene>
    <name evidence="2" type="ORF">GCM10022218_11720</name>
</gene>
<evidence type="ECO:0000256" key="1">
    <source>
        <dbReference type="SAM" id="MobiDB-lite"/>
    </source>
</evidence>
<protein>
    <recommendedName>
        <fullName evidence="4">Toxin PIN</fullName>
    </recommendedName>
</protein>
<proteinExistence type="predicted"/>
<evidence type="ECO:0008006" key="4">
    <source>
        <dbReference type="Google" id="ProtNLM"/>
    </source>
</evidence>
<keyword evidence="3" id="KW-1185">Reference proteome</keyword>
<comment type="caution">
    <text evidence="2">The sequence shown here is derived from an EMBL/GenBank/DDBJ whole genome shotgun (WGS) entry which is preliminary data.</text>
</comment>
<dbReference type="Proteomes" id="UP001500167">
    <property type="component" value="Unassembled WGS sequence"/>
</dbReference>
<evidence type="ECO:0000313" key="2">
    <source>
        <dbReference type="EMBL" id="GAA4171532.1"/>
    </source>
</evidence>
<dbReference type="RefSeq" id="WP_346084841.1">
    <property type="nucleotide sequence ID" value="NZ_BAAAZK010000002.1"/>
</dbReference>
<feature type="compositionally biased region" description="Polar residues" evidence="1">
    <location>
        <begin position="33"/>
        <end position="45"/>
    </location>
</feature>
<dbReference type="EMBL" id="BAAAZK010000002">
    <property type="protein sequence ID" value="GAA4171532.1"/>
    <property type="molecule type" value="Genomic_DNA"/>
</dbReference>
<evidence type="ECO:0000313" key="3">
    <source>
        <dbReference type="Proteomes" id="UP001500167"/>
    </source>
</evidence>
<organism evidence="2 3">
    <name type="scientific">Sphingobacterium ginsenosidimutans</name>
    <dbReference type="NCBI Taxonomy" id="687845"/>
    <lineage>
        <taxon>Bacteria</taxon>
        <taxon>Pseudomonadati</taxon>
        <taxon>Bacteroidota</taxon>
        <taxon>Sphingobacteriia</taxon>
        <taxon>Sphingobacteriales</taxon>
        <taxon>Sphingobacteriaceae</taxon>
        <taxon>Sphingobacterium</taxon>
    </lineage>
</organism>